<dbReference type="InterPro" id="IPR007138">
    <property type="entry name" value="ABM_dom"/>
</dbReference>
<comment type="caution">
    <text evidence="2">The sequence shown here is derived from an EMBL/GenBank/DDBJ whole genome shotgun (WGS) entry which is preliminary data.</text>
</comment>
<organism evidence="2 3">
    <name type="scientific">Schizophyllum amplum</name>
    <dbReference type="NCBI Taxonomy" id="97359"/>
    <lineage>
        <taxon>Eukaryota</taxon>
        <taxon>Fungi</taxon>
        <taxon>Dikarya</taxon>
        <taxon>Basidiomycota</taxon>
        <taxon>Agaricomycotina</taxon>
        <taxon>Agaricomycetes</taxon>
        <taxon>Agaricomycetidae</taxon>
        <taxon>Agaricales</taxon>
        <taxon>Schizophyllaceae</taxon>
        <taxon>Schizophyllum</taxon>
    </lineage>
</organism>
<evidence type="ECO:0000259" key="1">
    <source>
        <dbReference type="Pfam" id="PF03992"/>
    </source>
</evidence>
<dbReference type="STRING" id="97359.A0A550CAP3"/>
<dbReference type="SUPFAM" id="SSF54909">
    <property type="entry name" value="Dimeric alpha+beta barrel"/>
    <property type="match status" value="1"/>
</dbReference>
<dbReference type="Pfam" id="PF03992">
    <property type="entry name" value="ABM"/>
    <property type="match status" value="1"/>
</dbReference>
<dbReference type="PANTHER" id="PTHR38052">
    <property type="entry name" value="EXPRESSED PROTEIN"/>
    <property type="match status" value="1"/>
</dbReference>
<dbReference type="Proteomes" id="UP000320762">
    <property type="component" value="Unassembled WGS sequence"/>
</dbReference>
<evidence type="ECO:0000313" key="3">
    <source>
        <dbReference type="Proteomes" id="UP000320762"/>
    </source>
</evidence>
<dbReference type="OrthoDB" id="194076at2759"/>
<evidence type="ECO:0000313" key="2">
    <source>
        <dbReference type="EMBL" id="TRM61870.1"/>
    </source>
</evidence>
<dbReference type="PANTHER" id="PTHR38052:SF1">
    <property type="entry name" value="ABM DOMAIN-CONTAINING PROTEIN"/>
    <property type="match status" value="1"/>
</dbReference>
<dbReference type="Gene3D" id="3.30.70.100">
    <property type="match status" value="1"/>
</dbReference>
<gene>
    <name evidence="2" type="ORF">BD626DRAFT_500791</name>
</gene>
<dbReference type="EMBL" id="VDMD01000015">
    <property type="protein sequence ID" value="TRM61870.1"/>
    <property type="molecule type" value="Genomic_DNA"/>
</dbReference>
<sequence length="113" mass="13280">MVYTIVVHLYAKDEPGVVDKIKAKLTEAASMYRSDKGTIDWFVMQDHKDPRAFTIVERYESLEDQKKYHLGSPYWPTFDPYIEPLLERPMDLHRLHELDDGKVLYSGDGNYIQ</sequence>
<protein>
    <recommendedName>
        <fullName evidence="1">ABM domain-containing protein</fullName>
    </recommendedName>
</protein>
<proteinExistence type="predicted"/>
<dbReference type="AlphaFoldDB" id="A0A550CAP3"/>
<accession>A0A550CAP3</accession>
<feature type="domain" description="ABM" evidence="1">
    <location>
        <begin position="5"/>
        <end position="75"/>
    </location>
</feature>
<dbReference type="InterPro" id="IPR011008">
    <property type="entry name" value="Dimeric_a/b-barrel"/>
</dbReference>
<reference evidence="2 3" key="1">
    <citation type="journal article" date="2019" name="New Phytol.">
        <title>Comparative genomics reveals unique wood-decay strategies and fruiting body development in the Schizophyllaceae.</title>
        <authorList>
            <person name="Almasi E."/>
            <person name="Sahu N."/>
            <person name="Krizsan K."/>
            <person name="Balint B."/>
            <person name="Kovacs G.M."/>
            <person name="Kiss B."/>
            <person name="Cseklye J."/>
            <person name="Drula E."/>
            <person name="Henrissat B."/>
            <person name="Nagy I."/>
            <person name="Chovatia M."/>
            <person name="Adam C."/>
            <person name="LaButti K."/>
            <person name="Lipzen A."/>
            <person name="Riley R."/>
            <person name="Grigoriev I.V."/>
            <person name="Nagy L.G."/>
        </authorList>
    </citation>
    <scope>NUCLEOTIDE SEQUENCE [LARGE SCALE GENOMIC DNA]</scope>
    <source>
        <strain evidence="2 3">NL-1724</strain>
    </source>
</reference>
<keyword evidence="3" id="KW-1185">Reference proteome</keyword>
<name>A0A550CAP3_9AGAR</name>